<dbReference type="eggNOG" id="KOG4658">
    <property type="taxonomic scope" value="Eukaryota"/>
</dbReference>
<keyword evidence="4" id="KW-0547">Nucleotide-binding</keyword>
<dbReference type="InterPro" id="IPR036388">
    <property type="entry name" value="WH-like_DNA-bd_sf"/>
</dbReference>
<dbReference type="Pfam" id="PF00931">
    <property type="entry name" value="NB-ARC"/>
    <property type="match status" value="2"/>
</dbReference>
<comment type="similarity">
    <text evidence="1">Belongs to the disease resistance NB-LRR family.</text>
</comment>
<dbReference type="InterPro" id="IPR044974">
    <property type="entry name" value="Disease_R_plants"/>
</dbReference>
<protein>
    <submittedName>
        <fullName evidence="9">Uncharacterized protein</fullName>
    </submittedName>
</protein>
<feature type="domain" description="NB-ARC" evidence="6">
    <location>
        <begin position="201"/>
        <end position="355"/>
    </location>
</feature>
<dbReference type="GO" id="GO:0042742">
    <property type="term" value="P:defense response to bacterium"/>
    <property type="evidence" value="ECO:0007669"/>
    <property type="project" value="UniProtKB-ARBA"/>
</dbReference>
<dbReference type="InterPro" id="IPR058922">
    <property type="entry name" value="WHD_DRP"/>
</dbReference>
<dbReference type="Gene3D" id="3.40.50.300">
    <property type="entry name" value="P-loop containing nucleotide triphosphate hydrolases"/>
    <property type="match status" value="2"/>
</dbReference>
<evidence type="ECO:0000313" key="10">
    <source>
        <dbReference type="Proteomes" id="UP000000768"/>
    </source>
</evidence>
<evidence type="ECO:0000256" key="2">
    <source>
        <dbReference type="ARBA" id="ARBA00022614"/>
    </source>
</evidence>
<dbReference type="CDD" id="cd14798">
    <property type="entry name" value="RX-CC_like"/>
    <property type="match status" value="1"/>
</dbReference>
<evidence type="ECO:0000259" key="7">
    <source>
        <dbReference type="Pfam" id="PF18052"/>
    </source>
</evidence>
<dbReference type="InParanoid" id="A0A1B6PIG7"/>
<dbReference type="InterPro" id="IPR041118">
    <property type="entry name" value="Rx_N"/>
</dbReference>
<dbReference type="PANTHER" id="PTHR23155:SF1114">
    <property type="entry name" value="OS02G0475500 PROTEIN"/>
    <property type="match status" value="1"/>
</dbReference>
<dbReference type="STRING" id="4558.A0A1B6PIG7"/>
<dbReference type="Gene3D" id="1.10.10.10">
    <property type="entry name" value="Winged helix-like DNA-binding domain superfamily/Winged helix DNA-binding domain"/>
    <property type="match status" value="1"/>
</dbReference>
<dbReference type="GO" id="GO:0043531">
    <property type="term" value="F:ADP binding"/>
    <property type="evidence" value="ECO:0007669"/>
    <property type="project" value="InterPro"/>
</dbReference>
<dbReference type="InterPro" id="IPR002182">
    <property type="entry name" value="NB-ARC"/>
</dbReference>
<feature type="domain" description="Disease resistance N-terminal" evidence="7">
    <location>
        <begin position="13"/>
        <end position="95"/>
    </location>
</feature>
<dbReference type="InterPro" id="IPR038005">
    <property type="entry name" value="RX-like_CC"/>
</dbReference>
<dbReference type="Proteomes" id="UP000000768">
    <property type="component" value="Chromosome 7"/>
</dbReference>
<keyword evidence="5" id="KW-0611">Plant defense</keyword>
<feature type="domain" description="Disease resistance protein winged helix" evidence="8">
    <location>
        <begin position="659"/>
        <end position="731"/>
    </location>
</feature>
<evidence type="ECO:0000259" key="6">
    <source>
        <dbReference type="Pfam" id="PF00931"/>
    </source>
</evidence>
<dbReference type="Pfam" id="PF23559">
    <property type="entry name" value="WHD_DRP"/>
    <property type="match status" value="1"/>
</dbReference>
<dbReference type="InterPro" id="IPR027417">
    <property type="entry name" value="P-loop_NTPase"/>
</dbReference>
<dbReference type="Pfam" id="PF18052">
    <property type="entry name" value="Rx_N"/>
    <property type="match status" value="1"/>
</dbReference>
<proteinExistence type="inferred from homology"/>
<gene>
    <name evidence="9" type="ORF">SORBI_3007G186500</name>
</gene>
<dbReference type="PANTHER" id="PTHR23155">
    <property type="entry name" value="DISEASE RESISTANCE PROTEIN RP"/>
    <property type="match status" value="1"/>
</dbReference>
<evidence type="ECO:0000256" key="1">
    <source>
        <dbReference type="ARBA" id="ARBA00008894"/>
    </source>
</evidence>
<dbReference type="InterPro" id="IPR042197">
    <property type="entry name" value="Apaf_helical"/>
</dbReference>
<dbReference type="AlphaFoldDB" id="A0A1B6PIG7"/>
<organism evidence="9 10">
    <name type="scientific">Sorghum bicolor</name>
    <name type="common">Sorghum</name>
    <name type="synonym">Sorghum vulgare</name>
    <dbReference type="NCBI Taxonomy" id="4558"/>
    <lineage>
        <taxon>Eukaryota</taxon>
        <taxon>Viridiplantae</taxon>
        <taxon>Streptophyta</taxon>
        <taxon>Embryophyta</taxon>
        <taxon>Tracheophyta</taxon>
        <taxon>Spermatophyta</taxon>
        <taxon>Magnoliopsida</taxon>
        <taxon>Liliopsida</taxon>
        <taxon>Poales</taxon>
        <taxon>Poaceae</taxon>
        <taxon>PACMAD clade</taxon>
        <taxon>Panicoideae</taxon>
        <taxon>Andropogonodae</taxon>
        <taxon>Andropogoneae</taxon>
        <taxon>Sorghinae</taxon>
        <taxon>Sorghum</taxon>
    </lineage>
</organism>
<dbReference type="Gramene" id="KXG25486">
    <property type="protein sequence ID" value="KXG25486"/>
    <property type="gene ID" value="SORBI_3007G186500"/>
</dbReference>
<dbReference type="GO" id="GO:0002758">
    <property type="term" value="P:innate immune response-activating signaling pathway"/>
    <property type="evidence" value="ECO:0007669"/>
    <property type="project" value="UniProtKB-ARBA"/>
</dbReference>
<feature type="domain" description="NB-ARC" evidence="6">
    <location>
        <begin position="406"/>
        <end position="567"/>
    </location>
</feature>
<reference evidence="10" key="2">
    <citation type="journal article" date="2018" name="Plant J.">
        <title>The Sorghum bicolor reference genome: improved assembly, gene annotations, a transcriptome atlas, and signatures of genome organization.</title>
        <authorList>
            <person name="McCormick R.F."/>
            <person name="Truong S.K."/>
            <person name="Sreedasyam A."/>
            <person name="Jenkins J."/>
            <person name="Shu S."/>
            <person name="Sims D."/>
            <person name="Kennedy M."/>
            <person name="Amirebrahimi M."/>
            <person name="Weers B.D."/>
            <person name="McKinley B."/>
            <person name="Mattison A."/>
            <person name="Morishige D.T."/>
            <person name="Grimwood J."/>
            <person name="Schmutz J."/>
            <person name="Mullet J.E."/>
        </authorList>
    </citation>
    <scope>NUCLEOTIDE SEQUENCE [LARGE SCALE GENOMIC DNA]</scope>
    <source>
        <strain evidence="10">cv. BTx623</strain>
    </source>
</reference>
<dbReference type="Gene3D" id="1.20.5.4130">
    <property type="match status" value="1"/>
</dbReference>
<evidence type="ECO:0000259" key="8">
    <source>
        <dbReference type="Pfam" id="PF23559"/>
    </source>
</evidence>
<dbReference type="SUPFAM" id="SSF52540">
    <property type="entry name" value="P-loop containing nucleoside triphosphate hydrolases"/>
    <property type="match status" value="2"/>
</dbReference>
<evidence type="ECO:0000256" key="3">
    <source>
        <dbReference type="ARBA" id="ARBA00022737"/>
    </source>
</evidence>
<dbReference type="FunFam" id="1.10.10.10:FF:000322">
    <property type="entry name" value="Probable disease resistance protein At1g63360"/>
    <property type="match status" value="1"/>
</dbReference>
<dbReference type="EMBL" id="CM000766">
    <property type="protein sequence ID" value="KXG25486.1"/>
    <property type="molecule type" value="Genomic_DNA"/>
</dbReference>
<dbReference type="PRINTS" id="PR00364">
    <property type="entry name" value="DISEASERSIST"/>
</dbReference>
<name>A0A1B6PIG7_SORBI</name>
<dbReference type="Gene3D" id="1.10.8.430">
    <property type="entry name" value="Helical domain of apoptotic protease-activating factors"/>
    <property type="match status" value="1"/>
</dbReference>
<evidence type="ECO:0000313" key="9">
    <source>
        <dbReference type="EMBL" id="KXG25486.1"/>
    </source>
</evidence>
<evidence type="ECO:0000256" key="5">
    <source>
        <dbReference type="ARBA" id="ARBA00022821"/>
    </source>
</evidence>
<reference evidence="9 10" key="1">
    <citation type="journal article" date="2009" name="Nature">
        <title>The Sorghum bicolor genome and the diversification of grasses.</title>
        <authorList>
            <person name="Paterson A.H."/>
            <person name="Bowers J.E."/>
            <person name="Bruggmann R."/>
            <person name="Dubchak I."/>
            <person name="Grimwood J."/>
            <person name="Gundlach H."/>
            <person name="Haberer G."/>
            <person name="Hellsten U."/>
            <person name="Mitros T."/>
            <person name="Poliakov A."/>
            <person name="Schmutz J."/>
            <person name="Spannagl M."/>
            <person name="Tang H."/>
            <person name="Wang X."/>
            <person name="Wicker T."/>
            <person name="Bharti A.K."/>
            <person name="Chapman J."/>
            <person name="Feltus F.A."/>
            <person name="Gowik U."/>
            <person name="Grigoriev I.V."/>
            <person name="Lyons E."/>
            <person name="Maher C.A."/>
            <person name="Martis M."/>
            <person name="Narechania A."/>
            <person name="Otillar R.P."/>
            <person name="Penning B.W."/>
            <person name="Salamov A.A."/>
            <person name="Wang Y."/>
            <person name="Zhang L."/>
            <person name="Carpita N.C."/>
            <person name="Freeling M."/>
            <person name="Gingle A.R."/>
            <person name="Hash C.T."/>
            <person name="Keller B."/>
            <person name="Klein P."/>
            <person name="Kresovich S."/>
            <person name="McCann M.C."/>
            <person name="Ming R."/>
            <person name="Peterson D.G."/>
            <person name="Mehboob-ur-Rahman"/>
            <person name="Ware D."/>
            <person name="Westhoff P."/>
            <person name="Mayer K.F."/>
            <person name="Messing J."/>
            <person name="Rokhsar D.S."/>
        </authorList>
    </citation>
    <scope>NUCLEOTIDE SEQUENCE [LARGE SCALE GENOMIC DNA]</scope>
    <source>
        <strain evidence="10">cv. BTx623</strain>
    </source>
</reference>
<dbReference type="GO" id="GO:0009626">
    <property type="term" value="P:plant-type hypersensitive response"/>
    <property type="evidence" value="ECO:0007669"/>
    <property type="project" value="UniProtKB-ARBA"/>
</dbReference>
<keyword evidence="3" id="KW-0677">Repeat</keyword>
<sequence>MEATALSSVGKSVLSAALGYAKSALAEEVALQLGVQRDHAFVRDELEMMLAFLMAAHDERDQHKVVKTWVKQVREVAYDAEDCLEDFAVRLGKPSWWRIFRKLLDQRRAAKQMKELRAKVEDVSQRNVRYRLIKGSDTKPAIGTGQSSMMTGETMSGMEEARKEKYKAKVDLTRLINKMDENLRVIALWGPRSYVLQEASIIKLAYDDLKRRNKFECHALIQIMHPFNPTEFLKNIVRQFYVDSLEETATTTQQDSTPGAQDLRRMGVMREGDLVGAFKKYLNEKRYLIVLTDLYNVEEWDRIKALFPSNNKGSRLIVCAHQVEVASLCVGPETVLPDHKQLCSHQALYVFYEKASQGAINSMDEASCSNTMDTINSSENSTKGKVLTRMETILNTLKESQLIGRENEKGQIINMISNCCSQEFEVISIYGMGGLGKTTLVKHVYQSQELNAMFEKRACVTIKRPFNLGELLNSLAIQMGDKKGEGEKLASLLEGKSYLIVLDDMSSTTEWDAVVEYFPTDVTTSRIIVTTREEKICKHCSKKERNIHKLELLQDEDAKKLFLEKVFGTVKYSDEQYAELADETKLILKKCKGLPLAIVTMGGFLAKQPKTLAEWRKFNAHISVDLEMNMELQRIPNVLIKSYEGLPYHLKSCFLYLSIFPEDYSIRRRRLVQRWIAEGYSNEVRGKSMEEIADNYFMELIDRSVILPLRKPIPSGKGIYACQLHDLMREISISKSVDENLVFRLEEGSRSSNTRAKVRHVAISSNWEGDKSEFESAVHLSHVRSLTVFGKWRPFFIKTTKKSGKALWGMLCA</sequence>
<keyword evidence="2" id="KW-0433">Leucine-rich repeat</keyword>
<keyword evidence="10" id="KW-1185">Reference proteome</keyword>
<dbReference type="OMA" id="HVFYKKG"/>
<accession>A0A1B6PIG7</accession>
<evidence type="ECO:0000256" key="4">
    <source>
        <dbReference type="ARBA" id="ARBA00022741"/>
    </source>
</evidence>